<evidence type="ECO:0000259" key="1">
    <source>
        <dbReference type="Pfam" id="PF00179"/>
    </source>
</evidence>
<comment type="caution">
    <text evidence="2">The sequence shown here is derived from an EMBL/GenBank/DDBJ whole genome shotgun (WGS) entry which is preliminary data.</text>
</comment>
<feature type="domain" description="UBC core" evidence="1">
    <location>
        <begin position="2"/>
        <end position="63"/>
    </location>
</feature>
<dbReference type="SUPFAM" id="SSF54495">
    <property type="entry name" value="UBC-like"/>
    <property type="match status" value="1"/>
</dbReference>
<dbReference type="OrthoDB" id="10069349at2759"/>
<proteinExistence type="predicted"/>
<evidence type="ECO:0000313" key="3">
    <source>
        <dbReference type="Proteomes" id="UP000800093"/>
    </source>
</evidence>
<dbReference type="EMBL" id="ML986705">
    <property type="protein sequence ID" value="KAF2259584.1"/>
    <property type="molecule type" value="Genomic_DNA"/>
</dbReference>
<gene>
    <name evidence="2" type="ORF">CC78DRAFT_585753</name>
</gene>
<name>A0A9P4JYL2_9PLEO</name>
<dbReference type="Pfam" id="PF00179">
    <property type="entry name" value="UQ_con"/>
    <property type="match status" value="1"/>
</dbReference>
<keyword evidence="3" id="KW-1185">Reference proteome</keyword>
<dbReference type="InterPro" id="IPR016135">
    <property type="entry name" value="UBQ-conjugating_enzyme/RWD"/>
</dbReference>
<sequence>MSDGYPLFGPKARFITRSCHPNINSFGFIYHPIFDRNWIVDTANKGLIDMIYSLLLILEFNDPMFRWDQVQLEEIA</sequence>
<organism evidence="2 3">
    <name type="scientific">Lojkania enalia</name>
    <dbReference type="NCBI Taxonomy" id="147567"/>
    <lineage>
        <taxon>Eukaryota</taxon>
        <taxon>Fungi</taxon>
        <taxon>Dikarya</taxon>
        <taxon>Ascomycota</taxon>
        <taxon>Pezizomycotina</taxon>
        <taxon>Dothideomycetes</taxon>
        <taxon>Pleosporomycetidae</taxon>
        <taxon>Pleosporales</taxon>
        <taxon>Pleosporales incertae sedis</taxon>
        <taxon>Lojkania</taxon>
    </lineage>
</organism>
<dbReference type="AlphaFoldDB" id="A0A9P4JYL2"/>
<protein>
    <recommendedName>
        <fullName evidence="1">UBC core domain-containing protein</fullName>
    </recommendedName>
</protein>
<dbReference type="Proteomes" id="UP000800093">
    <property type="component" value="Unassembled WGS sequence"/>
</dbReference>
<evidence type="ECO:0000313" key="2">
    <source>
        <dbReference type="EMBL" id="KAF2259584.1"/>
    </source>
</evidence>
<dbReference type="InterPro" id="IPR000608">
    <property type="entry name" value="UBC"/>
</dbReference>
<dbReference type="Gene3D" id="3.10.110.10">
    <property type="entry name" value="Ubiquitin Conjugating Enzyme"/>
    <property type="match status" value="1"/>
</dbReference>
<reference evidence="3" key="1">
    <citation type="journal article" date="2020" name="Stud. Mycol.">
        <title>101 Dothideomycetes genomes: A test case for predicting lifestyles and emergence of pathogens.</title>
        <authorList>
            <person name="Haridas S."/>
            <person name="Albert R."/>
            <person name="Binder M."/>
            <person name="Bloem J."/>
            <person name="LaButti K."/>
            <person name="Salamov A."/>
            <person name="Andreopoulos B."/>
            <person name="Baker S."/>
            <person name="Barry K."/>
            <person name="Bills G."/>
            <person name="Bluhm B."/>
            <person name="Cannon C."/>
            <person name="Castanera R."/>
            <person name="Culley D."/>
            <person name="Daum C."/>
            <person name="Ezra D."/>
            <person name="Gonzalez J."/>
            <person name="Henrissat B."/>
            <person name="Kuo A."/>
            <person name="Liang C."/>
            <person name="Lipzen A."/>
            <person name="Lutzoni F."/>
            <person name="Magnuson J."/>
            <person name="Mondo S."/>
            <person name="Nolan M."/>
            <person name="Ohm R."/>
            <person name="Pangilinan J."/>
            <person name="Park H.-J."/>
            <person name="Ramirez L."/>
            <person name="Alfaro M."/>
            <person name="Sun H."/>
            <person name="Tritt A."/>
            <person name="Yoshinaga Y."/>
            <person name="Zwiers L.-H."/>
            <person name="Turgeon B."/>
            <person name="Goodwin S."/>
            <person name="Spatafora J."/>
            <person name="Crous P."/>
            <person name="Grigoriev I."/>
        </authorList>
    </citation>
    <scope>NUCLEOTIDE SEQUENCE [LARGE SCALE GENOMIC DNA]</scope>
    <source>
        <strain evidence="3">CBS 304.66</strain>
    </source>
</reference>
<accession>A0A9P4JYL2</accession>